<dbReference type="Proteomes" id="UP000256679">
    <property type="component" value="Unassembled WGS sequence"/>
</dbReference>
<evidence type="ECO:0000313" key="1">
    <source>
        <dbReference type="EMBL" id="RDW11920.1"/>
    </source>
</evidence>
<dbReference type="SUPFAM" id="SSF52096">
    <property type="entry name" value="ClpP/crotonase"/>
    <property type="match status" value="1"/>
</dbReference>
<evidence type="ECO:0000313" key="2">
    <source>
        <dbReference type="Proteomes" id="UP000256679"/>
    </source>
</evidence>
<reference evidence="1 2" key="1">
    <citation type="submission" date="2018-05" db="EMBL/GenBank/DDBJ databases">
        <title>Whole genome sequencing of Paracoccus thiocyanatus SST.</title>
        <authorList>
            <person name="Ghosh W."/>
            <person name="Rameez M.J."/>
            <person name="Roy C."/>
        </authorList>
    </citation>
    <scope>NUCLEOTIDE SEQUENCE [LARGE SCALE GENOMIC DNA]</scope>
    <source>
        <strain evidence="1 2">SST</strain>
    </source>
</reference>
<comment type="caution">
    <text evidence="1">The sequence shown here is derived from an EMBL/GenBank/DDBJ whole genome shotgun (WGS) entry which is preliminary data.</text>
</comment>
<proteinExistence type="predicted"/>
<dbReference type="AlphaFoldDB" id="A0A3D8P754"/>
<sequence>APQLPDVLARLSALPAIAAINGAALGGGFEIALACRARIATPPGPDRPAPR</sequence>
<gene>
    <name evidence="1" type="ORF">DIE28_16590</name>
</gene>
<dbReference type="GO" id="GO:0003824">
    <property type="term" value="F:catalytic activity"/>
    <property type="evidence" value="ECO:0007669"/>
    <property type="project" value="UniProtKB-ARBA"/>
</dbReference>
<organism evidence="1 2">
    <name type="scientific">Paracoccus thiocyanatus</name>
    <dbReference type="NCBI Taxonomy" id="34006"/>
    <lineage>
        <taxon>Bacteria</taxon>
        <taxon>Pseudomonadati</taxon>
        <taxon>Pseudomonadota</taxon>
        <taxon>Alphaproteobacteria</taxon>
        <taxon>Rhodobacterales</taxon>
        <taxon>Paracoccaceae</taxon>
        <taxon>Paracoccus</taxon>
    </lineage>
</organism>
<dbReference type="EMBL" id="QFCQ01000155">
    <property type="protein sequence ID" value="RDW11920.1"/>
    <property type="molecule type" value="Genomic_DNA"/>
</dbReference>
<dbReference type="InterPro" id="IPR029045">
    <property type="entry name" value="ClpP/crotonase-like_dom_sf"/>
</dbReference>
<protein>
    <recommendedName>
        <fullName evidence="3">3-hydroxyacyl-CoA dehydrogenase</fullName>
    </recommendedName>
</protein>
<keyword evidence="2" id="KW-1185">Reference proteome</keyword>
<name>A0A3D8P754_9RHOB</name>
<dbReference type="Pfam" id="PF00378">
    <property type="entry name" value="ECH_1"/>
    <property type="match status" value="1"/>
</dbReference>
<accession>A0A3D8P754</accession>
<feature type="non-terminal residue" evidence="1">
    <location>
        <position position="1"/>
    </location>
</feature>
<evidence type="ECO:0008006" key="3">
    <source>
        <dbReference type="Google" id="ProtNLM"/>
    </source>
</evidence>
<dbReference type="Gene3D" id="3.90.226.10">
    <property type="entry name" value="2-enoyl-CoA Hydratase, Chain A, domain 1"/>
    <property type="match status" value="1"/>
</dbReference>
<dbReference type="InterPro" id="IPR001753">
    <property type="entry name" value="Enoyl-CoA_hydra/iso"/>
</dbReference>